<dbReference type="Proteomes" id="UP000267844">
    <property type="component" value="Unassembled WGS sequence"/>
</dbReference>
<evidence type="ECO:0000313" key="2">
    <source>
        <dbReference type="EMBL" id="STE54782.1"/>
    </source>
</evidence>
<dbReference type="STRING" id="343874.GCA_000805695_02229"/>
<organism evidence="2 3">
    <name type="scientific">Empedobacter falsenii</name>
    <dbReference type="NCBI Taxonomy" id="343874"/>
    <lineage>
        <taxon>Bacteria</taxon>
        <taxon>Pseudomonadati</taxon>
        <taxon>Bacteroidota</taxon>
        <taxon>Flavobacteriia</taxon>
        <taxon>Flavobacteriales</taxon>
        <taxon>Weeksellaceae</taxon>
        <taxon>Empedobacter</taxon>
    </lineage>
</organism>
<sequence length="360" mass="39881">MKKLFTLFLMTIFITNSCSDEDSLINDNSQEKLVINDVVNQIIEQGHNLDDIKELKDYYLVEDDILFSKNIEDYKKTNAKQANTHNLVSSGDNRVIRVRLDNSLMSWYSAFDEALVKWNSAGSGITFVSDQTGFGDYDIIVKADGGSLPNLTIAAAGFPTNTGKAYNEILVNTNFNNNYQVSESQKIYNLVHELGHCIGFRHTNWYSSGEGAGSVGANQIPGSPTSDSNSVMNGGTALNSWKGFSNWDIFSVKYLYPNTGCKFKIVTAKEVCAFDAFGDIGFYNTILMGDYGNDDLGVWSTDNPKIVVKKGFRSAKFGISSNLLGTNWTSVEGNLIYTNGSCIKTFKVKFNNCINYNLND</sequence>
<gene>
    <name evidence="1" type="ORF">EGI89_01385</name>
    <name evidence="2" type="ORF">NCTC13456_03501</name>
</gene>
<dbReference type="RefSeq" id="WP_052217974.1">
    <property type="nucleotide sequence ID" value="NZ_JSYQ01000031.1"/>
</dbReference>
<evidence type="ECO:0000313" key="3">
    <source>
        <dbReference type="Proteomes" id="UP000254737"/>
    </source>
</evidence>
<dbReference type="EMBL" id="UFXS01000002">
    <property type="protein sequence ID" value="STE54782.1"/>
    <property type="molecule type" value="Genomic_DNA"/>
</dbReference>
<dbReference type="GO" id="GO:0008237">
    <property type="term" value="F:metallopeptidase activity"/>
    <property type="evidence" value="ECO:0007669"/>
    <property type="project" value="InterPro"/>
</dbReference>
<dbReference type="EMBL" id="RHPO01000002">
    <property type="protein sequence ID" value="RRT94047.1"/>
    <property type="molecule type" value="Genomic_DNA"/>
</dbReference>
<dbReference type="InterPro" id="IPR024079">
    <property type="entry name" value="MetalloPept_cat_dom_sf"/>
</dbReference>
<protein>
    <submittedName>
        <fullName evidence="2">Dual-action HEIGH metallo-peptidase</fullName>
    </submittedName>
</protein>
<name>A0A376J292_9FLAO</name>
<dbReference type="Gene3D" id="3.40.390.10">
    <property type="entry name" value="Collagenase (Catalytic Domain)"/>
    <property type="match status" value="1"/>
</dbReference>
<dbReference type="SUPFAM" id="SSF55486">
    <property type="entry name" value="Metalloproteases ('zincins'), catalytic domain"/>
    <property type="match status" value="1"/>
</dbReference>
<reference evidence="2 3" key="1">
    <citation type="submission" date="2018-06" db="EMBL/GenBank/DDBJ databases">
        <authorList>
            <consortium name="Pathogen Informatics"/>
            <person name="Doyle S."/>
        </authorList>
    </citation>
    <scope>NUCLEOTIDE SEQUENCE [LARGE SCALE GENOMIC DNA]</scope>
    <source>
        <strain evidence="2 3">NCTC13456</strain>
    </source>
</reference>
<dbReference type="OrthoDB" id="785995at2"/>
<dbReference type="Proteomes" id="UP000254737">
    <property type="component" value="Unassembled WGS sequence"/>
</dbReference>
<dbReference type="InterPro" id="IPR024653">
    <property type="entry name" value="Peptidase_M10/M27/M57"/>
</dbReference>
<reference evidence="1 4" key="2">
    <citation type="submission" date="2018-10" db="EMBL/GenBank/DDBJ databases">
        <title>Transmission dynamics of multidrug resistant bacteria on intensive care unit surfaces.</title>
        <authorList>
            <person name="D'Souza A.W."/>
            <person name="Potter R.F."/>
            <person name="Wallace M."/>
            <person name="Shupe A."/>
            <person name="Patel S."/>
            <person name="Sun S."/>
            <person name="Gul D."/>
            <person name="Kwon J.H."/>
            <person name="Andleeb S."/>
            <person name="Burnham C.-A.D."/>
            <person name="Dantas G."/>
        </authorList>
    </citation>
    <scope>NUCLEOTIDE SEQUENCE [LARGE SCALE GENOMIC DNA]</scope>
    <source>
        <strain evidence="1 4">WF_348</strain>
    </source>
</reference>
<dbReference type="Pfam" id="PF12388">
    <property type="entry name" value="Peptidase_M57"/>
    <property type="match status" value="1"/>
</dbReference>
<accession>A0A376J292</accession>
<evidence type="ECO:0000313" key="4">
    <source>
        <dbReference type="Proteomes" id="UP000267844"/>
    </source>
</evidence>
<dbReference type="AlphaFoldDB" id="A0A376J292"/>
<proteinExistence type="predicted"/>
<evidence type="ECO:0000313" key="1">
    <source>
        <dbReference type="EMBL" id="RRT94047.1"/>
    </source>
</evidence>